<evidence type="ECO:0000259" key="2">
    <source>
        <dbReference type="PROSITE" id="PS50157"/>
    </source>
</evidence>
<keyword evidence="1" id="KW-0862">Zinc</keyword>
<keyword evidence="1" id="KW-0479">Metal-binding</keyword>
<dbReference type="OrthoDB" id="7327383at2759"/>
<dbReference type="InterPro" id="IPR036236">
    <property type="entry name" value="Znf_C2H2_sf"/>
</dbReference>
<dbReference type="SUPFAM" id="SSF57667">
    <property type="entry name" value="beta-beta-alpha zinc fingers"/>
    <property type="match status" value="1"/>
</dbReference>
<dbReference type="Proteomes" id="UP000270094">
    <property type="component" value="Unassembled WGS sequence"/>
</dbReference>
<dbReference type="AlphaFoldDB" id="A0A3P7JIG7"/>
<dbReference type="GO" id="GO:0000978">
    <property type="term" value="F:RNA polymerase II cis-regulatory region sequence-specific DNA binding"/>
    <property type="evidence" value="ECO:0007669"/>
    <property type="project" value="TreeGrafter"/>
</dbReference>
<dbReference type="Gene3D" id="3.30.160.60">
    <property type="entry name" value="Classic Zinc Finger"/>
    <property type="match status" value="1"/>
</dbReference>
<gene>
    <name evidence="3" type="ORF">SVUK_LOCUS20519</name>
</gene>
<dbReference type="GO" id="GO:0045165">
    <property type="term" value="P:cell fate commitment"/>
    <property type="evidence" value="ECO:0007669"/>
    <property type="project" value="TreeGrafter"/>
</dbReference>
<organism evidence="3 4">
    <name type="scientific">Strongylus vulgaris</name>
    <name type="common">Blood worm</name>
    <dbReference type="NCBI Taxonomy" id="40348"/>
    <lineage>
        <taxon>Eukaryota</taxon>
        <taxon>Metazoa</taxon>
        <taxon>Ecdysozoa</taxon>
        <taxon>Nematoda</taxon>
        <taxon>Chromadorea</taxon>
        <taxon>Rhabditida</taxon>
        <taxon>Rhabditina</taxon>
        <taxon>Rhabditomorpha</taxon>
        <taxon>Strongyloidea</taxon>
        <taxon>Strongylidae</taxon>
        <taxon>Strongylus</taxon>
    </lineage>
</organism>
<dbReference type="EMBL" id="UYYB01141445">
    <property type="protein sequence ID" value="VDM85521.1"/>
    <property type="molecule type" value="Genomic_DNA"/>
</dbReference>
<dbReference type="GO" id="GO:0003700">
    <property type="term" value="F:DNA-binding transcription factor activity"/>
    <property type="evidence" value="ECO:0007669"/>
    <property type="project" value="TreeGrafter"/>
</dbReference>
<name>A0A3P7JIG7_STRVU</name>
<evidence type="ECO:0000313" key="4">
    <source>
        <dbReference type="Proteomes" id="UP000270094"/>
    </source>
</evidence>
<dbReference type="InterPro" id="IPR013087">
    <property type="entry name" value="Znf_C2H2_type"/>
</dbReference>
<feature type="non-terminal residue" evidence="3">
    <location>
        <position position="1"/>
    </location>
</feature>
<proteinExistence type="predicted"/>
<dbReference type="GO" id="GO:0005737">
    <property type="term" value="C:cytoplasm"/>
    <property type="evidence" value="ECO:0007669"/>
    <property type="project" value="TreeGrafter"/>
</dbReference>
<sequence>VKDRIGVISVTNTHLRLHNGQKPYACDVCSAKFTQYVHLRLHKRLHANERPYACMSCGKKYISRFKSNNANLVTLSFTRKQQCATINLRLSSESLTLSSMPITEVKYQEKVLGHHNEVTFDLTPFALAGYMALER</sequence>
<accession>A0A3P7JIG7</accession>
<dbReference type="FunFam" id="3.30.160.60:FF:000748">
    <property type="entry name" value="PR domain zinc finger protein"/>
    <property type="match status" value="1"/>
</dbReference>
<reference evidence="3 4" key="1">
    <citation type="submission" date="2018-11" db="EMBL/GenBank/DDBJ databases">
        <authorList>
            <consortium name="Pathogen Informatics"/>
        </authorList>
    </citation>
    <scope>NUCLEOTIDE SEQUENCE [LARGE SCALE GENOMIC DNA]</scope>
</reference>
<feature type="domain" description="C2H2-type" evidence="2">
    <location>
        <begin position="24"/>
        <end position="51"/>
    </location>
</feature>
<keyword evidence="1" id="KW-0863">Zinc-finger</keyword>
<dbReference type="GO" id="GO:0005634">
    <property type="term" value="C:nucleus"/>
    <property type="evidence" value="ECO:0007669"/>
    <property type="project" value="TreeGrafter"/>
</dbReference>
<dbReference type="PANTHER" id="PTHR16515:SF59">
    <property type="entry name" value="PR DOMAIN ZINC FINGER PROTEIN 1"/>
    <property type="match status" value="1"/>
</dbReference>
<keyword evidence="4" id="KW-1185">Reference proteome</keyword>
<dbReference type="PANTHER" id="PTHR16515">
    <property type="entry name" value="PR DOMAIN ZINC FINGER PROTEIN"/>
    <property type="match status" value="1"/>
</dbReference>
<dbReference type="GO" id="GO:0008270">
    <property type="term" value="F:zinc ion binding"/>
    <property type="evidence" value="ECO:0007669"/>
    <property type="project" value="UniProtKB-KW"/>
</dbReference>
<protein>
    <recommendedName>
        <fullName evidence="2">C2H2-type domain-containing protein</fullName>
    </recommendedName>
</protein>
<dbReference type="InterPro" id="IPR050331">
    <property type="entry name" value="Zinc_finger"/>
</dbReference>
<dbReference type="PROSITE" id="PS00028">
    <property type="entry name" value="ZINC_FINGER_C2H2_1"/>
    <property type="match status" value="1"/>
</dbReference>
<evidence type="ECO:0000313" key="3">
    <source>
        <dbReference type="EMBL" id="VDM85521.1"/>
    </source>
</evidence>
<dbReference type="GO" id="GO:0006357">
    <property type="term" value="P:regulation of transcription by RNA polymerase II"/>
    <property type="evidence" value="ECO:0007669"/>
    <property type="project" value="TreeGrafter"/>
</dbReference>
<evidence type="ECO:0000256" key="1">
    <source>
        <dbReference type="PROSITE-ProRule" id="PRU00042"/>
    </source>
</evidence>
<dbReference type="PROSITE" id="PS50157">
    <property type="entry name" value="ZINC_FINGER_C2H2_2"/>
    <property type="match status" value="1"/>
</dbReference>